<evidence type="ECO:0000256" key="8">
    <source>
        <dbReference type="ARBA" id="ARBA00022692"/>
    </source>
</evidence>
<protein>
    <recommendedName>
        <fullName evidence="4">Probable multidrug resistance protein NorM</fullName>
    </recommendedName>
    <alternativeName>
        <fullName evidence="12">Multidrug-efflux transporter</fullName>
    </alternativeName>
</protein>
<feature type="transmembrane region" description="Helical" evidence="13">
    <location>
        <begin position="359"/>
        <end position="377"/>
    </location>
</feature>
<feature type="transmembrane region" description="Helical" evidence="13">
    <location>
        <begin position="281"/>
        <end position="304"/>
    </location>
</feature>
<evidence type="ECO:0000256" key="2">
    <source>
        <dbReference type="ARBA" id="ARBA00004651"/>
    </source>
</evidence>
<keyword evidence="6" id="KW-0050">Antiport</keyword>
<reference evidence="14" key="1">
    <citation type="submission" date="2022-06" db="EMBL/GenBank/DDBJ databases">
        <title>Aquibacillus sp. a new bacterium isolated from soil saline samples.</title>
        <authorList>
            <person name="Galisteo C."/>
            <person name="De La Haba R."/>
            <person name="Sanchez-Porro C."/>
            <person name="Ventosa A."/>
        </authorList>
    </citation>
    <scope>NUCLEOTIDE SEQUENCE</scope>
    <source>
        <strain evidence="14">3ASR75-11</strain>
    </source>
</reference>
<dbReference type="GO" id="GO:0042910">
    <property type="term" value="F:xenobiotic transmembrane transporter activity"/>
    <property type="evidence" value="ECO:0007669"/>
    <property type="project" value="InterPro"/>
</dbReference>
<keyword evidence="5" id="KW-0813">Transport</keyword>
<keyword evidence="9 13" id="KW-1133">Transmembrane helix</keyword>
<feature type="transmembrane region" description="Helical" evidence="13">
    <location>
        <begin position="95"/>
        <end position="118"/>
    </location>
</feature>
<name>A0A9X4ANK6_9BACI</name>
<dbReference type="PANTHER" id="PTHR43298:SF2">
    <property type="entry name" value="FMN_FAD EXPORTER YEEO-RELATED"/>
    <property type="match status" value="1"/>
</dbReference>
<dbReference type="InterPro" id="IPR050222">
    <property type="entry name" value="MATE_MdtK"/>
</dbReference>
<keyword evidence="11 13" id="KW-0472">Membrane</keyword>
<evidence type="ECO:0000256" key="12">
    <source>
        <dbReference type="ARBA" id="ARBA00031636"/>
    </source>
</evidence>
<feature type="transmembrane region" description="Helical" evidence="13">
    <location>
        <begin position="389"/>
        <end position="412"/>
    </location>
</feature>
<evidence type="ECO:0000256" key="9">
    <source>
        <dbReference type="ARBA" id="ARBA00022989"/>
    </source>
</evidence>
<evidence type="ECO:0000256" key="4">
    <source>
        <dbReference type="ARBA" id="ARBA00020268"/>
    </source>
</evidence>
<dbReference type="AlphaFoldDB" id="A0A9X4ANK6"/>
<keyword evidence="10" id="KW-0406">Ion transport</keyword>
<gene>
    <name evidence="14" type="ORF">NC797_08920</name>
</gene>
<dbReference type="InterPro" id="IPR002528">
    <property type="entry name" value="MATE_fam"/>
</dbReference>
<dbReference type="NCBIfam" id="TIGR00797">
    <property type="entry name" value="matE"/>
    <property type="match status" value="1"/>
</dbReference>
<dbReference type="PIRSF" id="PIRSF006603">
    <property type="entry name" value="DinF"/>
    <property type="match status" value="1"/>
</dbReference>
<dbReference type="PANTHER" id="PTHR43298">
    <property type="entry name" value="MULTIDRUG RESISTANCE PROTEIN NORM-RELATED"/>
    <property type="match status" value="1"/>
</dbReference>
<keyword evidence="8 13" id="KW-0812">Transmembrane</keyword>
<evidence type="ECO:0000256" key="7">
    <source>
        <dbReference type="ARBA" id="ARBA00022475"/>
    </source>
</evidence>
<dbReference type="CDD" id="cd13131">
    <property type="entry name" value="MATE_NorM_like"/>
    <property type="match status" value="1"/>
</dbReference>
<comment type="function">
    <text evidence="1">Multidrug efflux pump.</text>
</comment>
<evidence type="ECO:0000313" key="14">
    <source>
        <dbReference type="EMBL" id="MDC3424630.1"/>
    </source>
</evidence>
<evidence type="ECO:0000256" key="3">
    <source>
        <dbReference type="ARBA" id="ARBA00010199"/>
    </source>
</evidence>
<dbReference type="Proteomes" id="UP001145050">
    <property type="component" value="Unassembled WGS sequence"/>
</dbReference>
<evidence type="ECO:0000256" key="6">
    <source>
        <dbReference type="ARBA" id="ARBA00022449"/>
    </source>
</evidence>
<accession>A0A9X4ANK6</accession>
<feature type="transmembrane region" description="Helical" evidence="13">
    <location>
        <begin position="202"/>
        <end position="227"/>
    </location>
</feature>
<comment type="caution">
    <text evidence="14">The sequence shown here is derived from an EMBL/GenBank/DDBJ whole genome shotgun (WGS) entry which is preliminary data.</text>
</comment>
<feature type="transmembrane region" description="Helical" evidence="13">
    <location>
        <begin position="248"/>
        <end position="269"/>
    </location>
</feature>
<dbReference type="EMBL" id="JAMQKB010000007">
    <property type="protein sequence ID" value="MDC3424630.1"/>
    <property type="molecule type" value="Genomic_DNA"/>
</dbReference>
<keyword evidence="15" id="KW-1185">Reference proteome</keyword>
<evidence type="ECO:0000313" key="15">
    <source>
        <dbReference type="Proteomes" id="UP001145050"/>
    </source>
</evidence>
<dbReference type="GO" id="GO:0015297">
    <property type="term" value="F:antiporter activity"/>
    <property type="evidence" value="ECO:0007669"/>
    <property type="project" value="UniProtKB-KW"/>
</dbReference>
<comment type="subcellular location">
    <subcellularLocation>
        <location evidence="2">Cell membrane</location>
        <topology evidence="2">Multi-pass membrane protein</topology>
    </subcellularLocation>
</comment>
<feature type="transmembrane region" description="Helical" evidence="13">
    <location>
        <begin position="12"/>
        <end position="34"/>
    </location>
</feature>
<sequence>MYETKTIKEKLKLFAVILIPILITQLSMYAMNFFDTVMSGNAGTEQLAGVAIGSSLWVPIFTGINGVLLALSPIVAQMVGAKKEKEIPETVRQGLLLSIAIAVVVAIVGFFLLDPILIRMDLEQEVRHVAKYYLIALGVGIVPLFVFNLLRSFMDALGQTRISMFIILIALPLNILFNYIFIFGKFGLPALGGIGAGLASALTYWISSGIAIWIVVKIRPFSIYSIFKDWKRPSLSYWWEQLRIGVPMGFAIFFETSIFAAVTLMMSVYDTNTIAAHQAAINFASFLYMIPLSIAMALTIVVGFEVGSKRYRHAQIYTYMGITMGVVIAFLCGFILYTFDETVARLYTNNPEVVKLTTQFIFYAIFFQFADAIGAPLQGALRGYKDVNITLIMALVSYWIIGLPSGWIFANYTDFGPFGYWMGIIFGLSAGAITLFFRLLALQKYYLRL</sequence>
<evidence type="ECO:0000256" key="1">
    <source>
        <dbReference type="ARBA" id="ARBA00003408"/>
    </source>
</evidence>
<evidence type="ECO:0000256" key="13">
    <source>
        <dbReference type="SAM" id="Phobius"/>
    </source>
</evidence>
<dbReference type="Pfam" id="PF01554">
    <property type="entry name" value="MatE"/>
    <property type="match status" value="2"/>
</dbReference>
<feature type="transmembrane region" description="Helical" evidence="13">
    <location>
        <begin position="130"/>
        <end position="150"/>
    </location>
</feature>
<dbReference type="GO" id="GO:0005886">
    <property type="term" value="C:plasma membrane"/>
    <property type="evidence" value="ECO:0007669"/>
    <property type="project" value="UniProtKB-SubCell"/>
</dbReference>
<dbReference type="RefSeq" id="WP_272436434.1">
    <property type="nucleotide sequence ID" value="NZ_JAMQKB010000007.1"/>
</dbReference>
<dbReference type="InterPro" id="IPR048279">
    <property type="entry name" value="MdtK-like"/>
</dbReference>
<dbReference type="GO" id="GO:0006811">
    <property type="term" value="P:monoatomic ion transport"/>
    <property type="evidence" value="ECO:0007669"/>
    <property type="project" value="UniProtKB-KW"/>
</dbReference>
<feature type="transmembrane region" description="Helical" evidence="13">
    <location>
        <begin position="54"/>
        <end position="75"/>
    </location>
</feature>
<feature type="transmembrane region" description="Helical" evidence="13">
    <location>
        <begin position="418"/>
        <end position="441"/>
    </location>
</feature>
<proteinExistence type="inferred from homology"/>
<comment type="similarity">
    <text evidence="3">Belongs to the multi antimicrobial extrusion (MATE) (TC 2.A.66.1) family.</text>
</comment>
<evidence type="ECO:0000256" key="10">
    <source>
        <dbReference type="ARBA" id="ARBA00023065"/>
    </source>
</evidence>
<keyword evidence="7" id="KW-1003">Cell membrane</keyword>
<organism evidence="14 15">
    <name type="scientific">Terrihalobacillus insolitus</name>
    <dbReference type="NCBI Taxonomy" id="2950438"/>
    <lineage>
        <taxon>Bacteria</taxon>
        <taxon>Bacillati</taxon>
        <taxon>Bacillota</taxon>
        <taxon>Bacilli</taxon>
        <taxon>Bacillales</taxon>
        <taxon>Bacillaceae</taxon>
        <taxon>Terrihalobacillus</taxon>
    </lineage>
</organism>
<feature type="transmembrane region" description="Helical" evidence="13">
    <location>
        <begin position="162"/>
        <end position="182"/>
    </location>
</feature>
<evidence type="ECO:0000256" key="11">
    <source>
        <dbReference type="ARBA" id="ARBA00023136"/>
    </source>
</evidence>
<feature type="transmembrane region" description="Helical" evidence="13">
    <location>
        <begin position="316"/>
        <end position="339"/>
    </location>
</feature>
<evidence type="ECO:0000256" key="5">
    <source>
        <dbReference type="ARBA" id="ARBA00022448"/>
    </source>
</evidence>